<feature type="transmembrane region" description="Helical" evidence="2">
    <location>
        <begin position="383"/>
        <end position="416"/>
    </location>
</feature>
<feature type="repeat" description="TPR" evidence="1">
    <location>
        <begin position="185"/>
        <end position="218"/>
    </location>
</feature>
<keyword evidence="2" id="KW-0472">Membrane</keyword>
<sequence length="454" mass="52573">MARLFQDDNALAKFDQREPSGLDAASFLSRQTSRIISSQIETANRIIVSQDRIASGIDKINFGIDRLSDGLESLASAFEWGFSELVWQIEQQRKELNNILKVLEAPLDTQAKELKKRAEDAYKNKWIDDALEDFLESEKKNRYDFTVHQYLGNIYLFEKNTPEMAMKYYEKAVKYSTPKSPYYASYALIHVALIYYLEKDFKKAYDATSKAIELYPTLYEAHYQHAKYCANLGKYDEAIKHLNEAQIGDKYYCLKADSDKDFQVMKKQLISFFELLRINAQKEAEIELNQAQELVQSAESQESDEYAPDSFELAKNKLKEAKNLFGRKSYFDYLDAKLKAKEGQKNALFSSIKSLSTQINETNNEYGKESYDDQKMKESIGEWNIWISLAVLIFFSAVTNQFWIGLIIGVIVFFFIKGYTGSSFRNKREYENTLSVLNNNLSKNQVRLNELNKA</sequence>
<proteinExistence type="predicted"/>
<evidence type="ECO:0000313" key="4">
    <source>
        <dbReference type="Proteomes" id="UP000177053"/>
    </source>
</evidence>
<dbReference type="PROSITE" id="PS50005">
    <property type="entry name" value="TPR"/>
    <property type="match status" value="1"/>
</dbReference>
<accession>A0A1F7X9G7</accession>
<name>A0A1F7X9G7_9BACT</name>
<gene>
    <name evidence="3" type="ORF">A2Z22_01980</name>
</gene>
<evidence type="ECO:0000256" key="2">
    <source>
        <dbReference type="SAM" id="Phobius"/>
    </source>
</evidence>
<dbReference type="Gene3D" id="1.20.1270.390">
    <property type="match status" value="1"/>
</dbReference>
<dbReference type="InterPro" id="IPR011990">
    <property type="entry name" value="TPR-like_helical_dom_sf"/>
</dbReference>
<organism evidence="3 4">
    <name type="scientific">Candidatus Woesebacteria bacterium RBG_16_34_12</name>
    <dbReference type="NCBI Taxonomy" id="1802480"/>
    <lineage>
        <taxon>Bacteria</taxon>
        <taxon>Candidatus Woeseibacteriota</taxon>
    </lineage>
</organism>
<evidence type="ECO:0000313" key="3">
    <source>
        <dbReference type="EMBL" id="OGM11676.1"/>
    </source>
</evidence>
<protein>
    <submittedName>
        <fullName evidence="3">Uncharacterized protein</fullName>
    </submittedName>
</protein>
<dbReference type="Pfam" id="PF12895">
    <property type="entry name" value="ANAPC3"/>
    <property type="match status" value="1"/>
</dbReference>
<keyword evidence="2" id="KW-0812">Transmembrane</keyword>
<dbReference type="AlphaFoldDB" id="A0A1F7X9G7"/>
<dbReference type="Proteomes" id="UP000177053">
    <property type="component" value="Unassembled WGS sequence"/>
</dbReference>
<dbReference type="SUPFAM" id="SSF48452">
    <property type="entry name" value="TPR-like"/>
    <property type="match status" value="1"/>
</dbReference>
<reference evidence="3 4" key="1">
    <citation type="journal article" date="2016" name="Nat. Commun.">
        <title>Thousands of microbial genomes shed light on interconnected biogeochemical processes in an aquifer system.</title>
        <authorList>
            <person name="Anantharaman K."/>
            <person name="Brown C.T."/>
            <person name="Hug L.A."/>
            <person name="Sharon I."/>
            <person name="Castelle C.J."/>
            <person name="Probst A.J."/>
            <person name="Thomas B.C."/>
            <person name="Singh A."/>
            <person name="Wilkins M.J."/>
            <person name="Karaoz U."/>
            <person name="Brodie E.L."/>
            <person name="Williams K.H."/>
            <person name="Hubbard S.S."/>
            <person name="Banfield J.F."/>
        </authorList>
    </citation>
    <scope>NUCLEOTIDE SEQUENCE [LARGE SCALE GENOMIC DNA]</scope>
</reference>
<evidence type="ECO:0000256" key="1">
    <source>
        <dbReference type="PROSITE-ProRule" id="PRU00339"/>
    </source>
</evidence>
<dbReference type="EMBL" id="MGFS01000013">
    <property type="protein sequence ID" value="OGM11676.1"/>
    <property type="molecule type" value="Genomic_DNA"/>
</dbReference>
<dbReference type="Gene3D" id="1.25.40.10">
    <property type="entry name" value="Tetratricopeptide repeat domain"/>
    <property type="match status" value="1"/>
</dbReference>
<dbReference type="InterPro" id="IPR019734">
    <property type="entry name" value="TPR_rpt"/>
</dbReference>
<keyword evidence="1" id="KW-0802">TPR repeat</keyword>
<dbReference type="SMART" id="SM00028">
    <property type="entry name" value="TPR"/>
    <property type="match status" value="4"/>
</dbReference>
<keyword evidence="2" id="KW-1133">Transmembrane helix</keyword>
<comment type="caution">
    <text evidence="3">The sequence shown here is derived from an EMBL/GenBank/DDBJ whole genome shotgun (WGS) entry which is preliminary data.</text>
</comment>